<evidence type="ECO:0000256" key="2">
    <source>
        <dbReference type="ARBA" id="ARBA00009096"/>
    </source>
</evidence>
<dbReference type="GO" id="GO:0005789">
    <property type="term" value="C:endoplasmic reticulum membrane"/>
    <property type="evidence" value="ECO:0007669"/>
    <property type="project" value="UniProtKB-SubCell"/>
</dbReference>
<evidence type="ECO:0000256" key="3">
    <source>
        <dbReference type="ARBA" id="ARBA00022692"/>
    </source>
</evidence>
<dbReference type="EMBL" id="SWFS01000259">
    <property type="protein sequence ID" value="KAA8912278.1"/>
    <property type="molecule type" value="Genomic_DNA"/>
</dbReference>
<evidence type="ECO:0000256" key="5">
    <source>
        <dbReference type="ARBA" id="ARBA00022989"/>
    </source>
</evidence>
<evidence type="ECO:0000256" key="4">
    <source>
        <dbReference type="ARBA" id="ARBA00022824"/>
    </source>
</evidence>
<keyword evidence="11" id="KW-1185">Reference proteome</keyword>
<evidence type="ECO:0000313" key="10">
    <source>
        <dbReference type="EMBL" id="KAA8912278.1"/>
    </source>
</evidence>
<dbReference type="InterPro" id="IPR051987">
    <property type="entry name" value="Sigma-2_receptor-like"/>
</dbReference>
<dbReference type="InterPro" id="IPR016964">
    <property type="entry name" value="Sigma2_recept"/>
</dbReference>
<keyword evidence="4" id="KW-0256">Endoplasmic reticulum</keyword>
<keyword evidence="5 7" id="KW-1133">Transmembrane helix</keyword>
<keyword evidence="6 7" id="KW-0472">Membrane</keyword>
<proteinExistence type="inferred from homology"/>
<feature type="transmembrane region" description="Helical" evidence="8">
    <location>
        <begin position="49"/>
        <end position="69"/>
    </location>
</feature>
<accession>A0A642V3P8</accession>
<feature type="transmembrane region" description="Helical" evidence="8">
    <location>
        <begin position="81"/>
        <end position="102"/>
    </location>
</feature>
<dbReference type="InterPro" id="IPR033118">
    <property type="entry name" value="EXPERA"/>
</dbReference>
<sequence>MHLVSASLVDCAIVIPPEYLTSFQNACFTKHVVGNNDFLIQAKPLWLQVYVWIEIFFQIPFFFAAIYWLVKGERRKAYPWILVYIIECVTTTIGSIAGIYDIDGHSQEEKNKLALIYMSALVPTLFGFKVFVDIKKWLQLDPVKKQQ</sequence>
<dbReference type="AlphaFoldDB" id="A0A642V3P8"/>
<feature type="transmembrane region" description="Helical" evidence="8">
    <location>
        <begin position="114"/>
        <end position="132"/>
    </location>
</feature>
<evidence type="ECO:0000313" key="11">
    <source>
        <dbReference type="Proteomes" id="UP000761534"/>
    </source>
</evidence>
<comment type="similarity">
    <text evidence="2">Belongs to the TMEM97/sigma-2 receptor family.</text>
</comment>
<evidence type="ECO:0000256" key="1">
    <source>
        <dbReference type="ARBA" id="ARBA00004477"/>
    </source>
</evidence>
<evidence type="ECO:0000256" key="6">
    <source>
        <dbReference type="ARBA" id="ARBA00023136"/>
    </source>
</evidence>
<comment type="caution">
    <text evidence="10">The sequence shown here is derived from an EMBL/GenBank/DDBJ whole genome shotgun (WGS) entry which is preliminary data.</text>
</comment>
<dbReference type="PANTHER" id="PTHR31204:SF1">
    <property type="entry name" value="SIGMA INTRACELLULAR RECEPTOR 2"/>
    <property type="match status" value="1"/>
</dbReference>
<reference evidence="10" key="1">
    <citation type="journal article" date="2019" name="G3 (Bethesda)">
        <title>Genome Assemblies of Two Rare Opportunistic Yeast Pathogens: Diutina rugosa (syn. Candida rugosa) and Trichomonascus ciferrii (syn. Candida ciferrii).</title>
        <authorList>
            <person name="Mixao V."/>
            <person name="Saus E."/>
            <person name="Hansen A.P."/>
            <person name="Lass-Florl C."/>
            <person name="Gabaldon T."/>
        </authorList>
    </citation>
    <scope>NUCLEOTIDE SEQUENCE</scope>
    <source>
        <strain evidence="10">CBS 4856</strain>
    </source>
</reference>
<dbReference type="Proteomes" id="UP000761534">
    <property type="component" value="Unassembled WGS sequence"/>
</dbReference>
<dbReference type="VEuPathDB" id="FungiDB:TRICI_003558"/>
<dbReference type="PIRSF" id="PIRSF031032">
    <property type="entry name" value="TMP_97_prd"/>
    <property type="match status" value="1"/>
</dbReference>
<name>A0A642V3P8_9ASCO</name>
<keyword evidence="3 7" id="KW-0812">Transmembrane</keyword>
<feature type="domain" description="EXPERA" evidence="9">
    <location>
        <begin position="1"/>
        <end position="128"/>
    </location>
</feature>
<dbReference type="PROSITE" id="PS51751">
    <property type="entry name" value="EXPERA"/>
    <property type="match status" value="1"/>
</dbReference>
<evidence type="ECO:0000256" key="7">
    <source>
        <dbReference type="PROSITE-ProRule" id="PRU01087"/>
    </source>
</evidence>
<gene>
    <name evidence="10" type="ORF">TRICI_003558</name>
</gene>
<evidence type="ECO:0000259" key="9">
    <source>
        <dbReference type="PROSITE" id="PS51751"/>
    </source>
</evidence>
<dbReference type="PANTHER" id="PTHR31204">
    <property type="entry name" value="SIGMA INTRACELLULAR RECEPTOR 2"/>
    <property type="match status" value="1"/>
</dbReference>
<evidence type="ECO:0000256" key="8">
    <source>
        <dbReference type="SAM" id="Phobius"/>
    </source>
</evidence>
<dbReference type="Pfam" id="PF05241">
    <property type="entry name" value="EBP"/>
    <property type="match status" value="1"/>
</dbReference>
<organism evidence="10 11">
    <name type="scientific">Trichomonascus ciferrii</name>
    <dbReference type="NCBI Taxonomy" id="44093"/>
    <lineage>
        <taxon>Eukaryota</taxon>
        <taxon>Fungi</taxon>
        <taxon>Dikarya</taxon>
        <taxon>Ascomycota</taxon>
        <taxon>Saccharomycotina</taxon>
        <taxon>Dipodascomycetes</taxon>
        <taxon>Dipodascales</taxon>
        <taxon>Trichomonascaceae</taxon>
        <taxon>Trichomonascus</taxon>
        <taxon>Trichomonascus ciferrii complex</taxon>
    </lineage>
</organism>
<protein>
    <recommendedName>
        <fullName evidence="9">EXPERA domain-containing protein</fullName>
    </recommendedName>
</protein>
<comment type="subcellular location">
    <subcellularLocation>
        <location evidence="1">Endoplasmic reticulum membrane</location>
        <topology evidence="1">Multi-pass membrane protein</topology>
    </subcellularLocation>
</comment>